<dbReference type="EMBL" id="HBUF01314907">
    <property type="protein sequence ID" value="CAG6693874.1"/>
    <property type="molecule type" value="Transcribed_RNA"/>
</dbReference>
<protein>
    <submittedName>
        <fullName evidence="1">Uncharacterized protein</fullName>
    </submittedName>
</protein>
<reference evidence="1" key="1">
    <citation type="submission" date="2021-05" db="EMBL/GenBank/DDBJ databases">
        <authorList>
            <person name="Alioto T."/>
            <person name="Alioto T."/>
            <person name="Gomez Garrido J."/>
        </authorList>
    </citation>
    <scope>NUCLEOTIDE SEQUENCE</scope>
</reference>
<accession>A0A8D8XGA8</accession>
<evidence type="ECO:0000313" key="1">
    <source>
        <dbReference type="EMBL" id="CAG6693874.1"/>
    </source>
</evidence>
<organism evidence="1">
    <name type="scientific">Cacopsylla melanoneura</name>
    <dbReference type="NCBI Taxonomy" id="428564"/>
    <lineage>
        <taxon>Eukaryota</taxon>
        <taxon>Metazoa</taxon>
        <taxon>Ecdysozoa</taxon>
        <taxon>Arthropoda</taxon>
        <taxon>Hexapoda</taxon>
        <taxon>Insecta</taxon>
        <taxon>Pterygota</taxon>
        <taxon>Neoptera</taxon>
        <taxon>Paraneoptera</taxon>
        <taxon>Hemiptera</taxon>
        <taxon>Sternorrhyncha</taxon>
        <taxon>Psylloidea</taxon>
        <taxon>Psyllidae</taxon>
        <taxon>Psyllinae</taxon>
        <taxon>Cacopsylla</taxon>
    </lineage>
</organism>
<dbReference type="AlphaFoldDB" id="A0A8D8XGA8"/>
<sequence length="104" mass="11633">MNNLIIGFHAMFYSKNYVRLKGSHTVLKNSFFLQNNVLSIICAMSIRKGSSRSQGLYKNHTFCTRGQFLTILKNALGIQFLTILENALGSIISHPRSRESPGGL</sequence>
<proteinExistence type="predicted"/>
<name>A0A8D8XGA8_9HEMI</name>